<name>A0A1G2GTZ2_9BACT</name>
<sequence length="82" mass="8917">MNKKPKSVDTYISSAPRVGQGTNAYVCTMQVENFDDIAKKIEAAGGVVAMPKFAFPGMAWQGYFLDTEGNTFGVHQPDKNAK</sequence>
<dbReference type="EMBL" id="MHNW01000014">
    <property type="protein sequence ID" value="OGZ53672.1"/>
    <property type="molecule type" value="Genomic_DNA"/>
</dbReference>
<dbReference type="Gene3D" id="3.10.180.10">
    <property type="entry name" value="2,3-Dihydroxybiphenyl 1,2-Dioxygenase, domain 1"/>
    <property type="match status" value="1"/>
</dbReference>
<comment type="caution">
    <text evidence="1">The sequence shown here is derived from an EMBL/GenBank/DDBJ whole genome shotgun (WGS) entry which is preliminary data.</text>
</comment>
<dbReference type="Proteomes" id="UP000179106">
    <property type="component" value="Unassembled WGS sequence"/>
</dbReference>
<gene>
    <name evidence="1" type="ORF">A3B25_01345</name>
</gene>
<dbReference type="STRING" id="1802126.A3B25_01345"/>
<dbReference type="SUPFAM" id="SSF54593">
    <property type="entry name" value="Glyoxalase/Bleomycin resistance protein/Dihydroxybiphenyl dioxygenase"/>
    <property type="match status" value="1"/>
</dbReference>
<dbReference type="InterPro" id="IPR029068">
    <property type="entry name" value="Glyas_Bleomycin-R_OHBP_Dase"/>
</dbReference>
<evidence type="ECO:0000313" key="2">
    <source>
        <dbReference type="Proteomes" id="UP000179106"/>
    </source>
</evidence>
<evidence type="ECO:0000313" key="1">
    <source>
        <dbReference type="EMBL" id="OGZ53672.1"/>
    </source>
</evidence>
<evidence type="ECO:0008006" key="3">
    <source>
        <dbReference type="Google" id="ProtNLM"/>
    </source>
</evidence>
<accession>A0A1G2GTZ2</accession>
<protein>
    <recommendedName>
        <fullName evidence="3">VOC domain-containing protein</fullName>
    </recommendedName>
</protein>
<reference evidence="1 2" key="1">
    <citation type="journal article" date="2016" name="Nat. Commun.">
        <title>Thousands of microbial genomes shed light on interconnected biogeochemical processes in an aquifer system.</title>
        <authorList>
            <person name="Anantharaman K."/>
            <person name="Brown C.T."/>
            <person name="Hug L.A."/>
            <person name="Sharon I."/>
            <person name="Castelle C.J."/>
            <person name="Probst A.J."/>
            <person name="Thomas B.C."/>
            <person name="Singh A."/>
            <person name="Wilkins M.J."/>
            <person name="Karaoz U."/>
            <person name="Brodie E.L."/>
            <person name="Williams K.H."/>
            <person name="Hubbard S.S."/>
            <person name="Banfield J.F."/>
        </authorList>
    </citation>
    <scope>NUCLEOTIDE SEQUENCE [LARGE SCALE GENOMIC DNA]</scope>
</reference>
<proteinExistence type="predicted"/>
<dbReference type="AlphaFoldDB" id="A0A1G2GTZ2"/>
<organism evidence="1 2">
    <name type="scientific">Candidatus Ryanbacteria bacterium RIFCSPLOWO2_01_FULL_48_26</name>
    <dbReference type="NCBI Taxonomy" id="1802126"/>
    <lineage>
        <taxon>Bacteria</taxon>
        <taxon>Candidatus Ryaniibacteriota</taxon>
    </lineage>
</organism>